<dbReference type="InterPro" id="IPR029787">
    <property type="entry name" value="Nucleotide_cyclase"/>
</dbReference>
<dbReference type="Gene3D" id="3.30.70.270">
    <property type="match status" value="2"/>
</dbReference>
<proteinExistence type="predicted"/>
<evidence type="ECO:0000313" key="4">
    <source>
        <dbReference type="EMBL" id="MDM8201979.1"/>
    </source>
</evidence>
<dbReference type="Proteomes" id="UP001529380">
    <property type="component" value="Unassembled WGS sequence"/>
</dbReference>
<dbReference type="InterPro" id="IPR003018">
    <property type="entry name" value="GAF"/>
</dbReference>
<evidence type="ECO:0000259" key="1">
    <source>
        <dbReference type="PROSITE" id="PS50112"/>
    </source>
</evidence>
<dbReference type="PANTHER" id="PTHR33121">
    <property type="entry name" value="CYCLIC DI-GMP PHOSPHODIESTERASE PDEF"/>
    <property type="match status" value="1"/>
</dbReference>
<dbReference type="Pfam" id="PF00990">
    <property type="entry name" value="GGDEF"/>
    <property type="match status" value="1"/>
</dbReference>
<dbReference type="InterPro" id="IPR000160">
    <property type="entry name" value="GGDEF_dom"/>
</dbReference>
<dbReference type="PANTHER" id="PTHR33121:SF70">
    <property type="entry name" value="SIGNALING PROTEIN YKOW"/>
    <property type="match status" value="1"/>
</dbReference>
<dbReference type="SUPFAM" id="SSF55073">
    <property type="entry name" value="Nucleotide cyclase"/>
    <property type="match status" value="2"/>
</dbReference>
<comment type="caution">
    <text evidence="4">The sequence shown here is derived from an EMBL/GenBank/DDBJ whole genome shotgun (WGS) entry which is preliminary data.</text>
</comment>
<organism evidence="4 5">
    <name type="scientific">Allofournierella massiliensis</name>
    <dbReference type="NCBI Taxonomy" id="1650663"/>
    <lineage>
        <taxon>Bacteria</taxon>
        <taxon>Bacillati</taxon>
        <taxon>Bacillota</taxon>
        <taxon>Clostridia</taxon>
        <taxon>Eubacteriales</taxon>
        <taxon>Oscillospiraceae</taxon>
        <taxon>Allofournierella</taxon>
    </lineage>
</organism>
<keyword evidence="5" id="KW-1185">Reference proteome</keyword>
<gene>
    <name evidence="4" type="ORF">QUW08_11855</name>
</gene>
<dbReference type="InterPro" id="IPR001633">
    <property type="entry name" value="EAL_dom"/>
</dbReference>
<dbReference type="Gene3D" id="3.30.450.20">
    <property type="entry name" value="PAS domain"/>
    <property type="match status" value="1"/>
</dbReference>
<protein>
    <submittedName>
        <fullName evidence="4">EAL domain-containing protein</fullName>
    </submittedName>
</protein>
<evidence type="ECO:0000313" key="5">
    <source>
        <dbReference type="Proteomes" id="UP001529380"/>
    </source>
</evidence>
<dbReference type="InterPro" id="IPR013655">
    <property type="entry name" value="PAS_fold_3"/>
</dbReference>
<dbReference type="Gene3D" id="3.20.20.450">
    <property type="entry name" value="EAL domain"/>
    <property type="match status" value="1"/>
</dbReference>
<dbReference type="Pfam" id="PF01590">
    <property type="entry name" value="GAF"/>
    <property type="match status" value="1"/>
</dbReference>
<sequence>MMEHLQRFFEEMDEFVYISDIKTHQLVYMNRRMRASLGYQRSEDYAGKLCYKVLQGSAQPCAFCNNHQLKEGQFLSWVHKNPVFNKRYLIKDSLLTDRDRSYRIEVAVDVDAEVLCNTPYYYARSETILNECMRQIFSTTNPNEALELLLSYLGRTFQCDRAYVFEIDADERVDNTYEWCREGVEPQKDILQKVPLSSIDWWMQVFSRDEVILIRNLEDIRTQYPMVYAMLKPQDVTTLAAGPVCSEGKVTGFLGVDNPNREMMGMLAPIINVVGRFVASLLGRRDLLRRLHALSYHDPLTNLYNRNAMNAMFEKGALLGNLQQLGVVYCDITSLKQTNDSLGHDAGDRLIRHCVSLLQETLQTPWIYRSGGDEFVALFGDFSRERFEENVQALRQRIQQDPYHMAVGYAWSDQPPFDLDALICRADQVMYQDKRDYYRMNGSIPGIDRRKSDRRQESPSAGKSSLFYHFLASTYHDMEFLFQSISQQNTVSYFYFGDMVKDLFYVSDNMRDEFGFRSNVVPGLLKEWAKRIPSPQYRDMYRRQIQTMLQEKRTVHDLRYQIRNAAGKTIWIRCFGLLKWSEDKTQPLFFAGRVTHQDDDFVVDPVTNFPRATAMFGRMDQLRQAGQQCLAIGFSLNSITELNNARGRTYSDHLVSNIADELMKHLMGKMSFYRLEGMRCMALADPACPESREELVHQIREIVEAGYRSVGLSVHHPCSFALMECPKGQLSPSDFVENIVSLIKVAKHDSKQLYVVDSMENSEKIKNMSNIALALSRDVLRGMENFRIVIQPVVSAQNGRVVGGEVLLRWSFQGQDVSPAIFIPLLEKGNLIQLAGRWVFGQTACNCMRLAACMPDFYLTFNVSLQQLSDEQFTDFMRATLEKYRVSGECLVAEMTESCMDEQPEHLMRFVDACREMGIGIALDDFGSGYSSLRMLLQYPSSIIKLDRSLLLEMAASEDKMNFISSIVYACHRFGKKVCMEGVETAAQDRMIRESGCDMIQGFCYYRPMELEDVYSLVSKGAPTAPEKSGKEEQ</sequence>
<dbReference type="PROSITE" id="PS50112">
    <property type="entry name" value="PAS"/>
    <property type="match status" value="1"/>
</dbReference>
<dbReference type="CDD" id="cd01948">
    <property type="entry name" value="EAL"/>
    <property type="match status" value="1"/>
</dbReference>
<dbReference type="SUPFAM" id="SSF55781">
    <property type="entry name" value="GAF domain-like"/>
    <property type="match status" value="1"/>
</dbReference>
<dbReference type="Pfam" id="PF00563">
    <property type="entry name" value="EAL"/>
    <property type="match status" value="1"/>
</dbReference>
<accession>A0ABT7USV3</accession>
<dbReference type="RefSeq" id="WP_289600386.1">
    <property type="nucleotide sequence ID" value="NZ_JAUDCL010000024.1"/>
</dbReference>
<dbReference type="CDD" id="cd01949">
    <property type="entry name" value="GGDEF"/>
    <property type="match status" value="1"/>
</dbReference>
<dbReference type="SMART" id="SM00267">
    <property type="entry name" value="GGDEF"/>
    <property type="match status" value="1"/>
</dbReference>
<dbReference type="PROSITE" id="PS50887">
    <property type="entry name" value="GGDEF"/>
    <property type="match status" value="1"/>
</dbReference>
<feature type="domain" description="PAS" evidence="1">
    <location>
        <begin position="1"/>
        <end position="43"/>
    </location>
</feature>
<dbReference type="EMBL" id="JAUDCL010000024">
    <property type="protein sequence ID" value="MDM8201979.1"/>
    <property type="molecule type" value="Genomic_DNA"/>
</dbReference>
<dbReference type="NCBIfam" id="TIGR00254">
    <property type="entry name" value="GGDEF"/>
    <property type="match status" value="1"/>
</dbReference>
<dbReference type="InterPro" id="IPR000014">
    <property type="entry name" value="PAS"/>
</dbReference>
<feature type="domain" description="GGDEF" evidence="3">
    <location>
        <begin position="323"/>
        <end position="449"/>
    </location>
</feature>
<name>A0ABT7USV3_9FIRM</name>
<evidence type="ECO:0000259" key="3">
    <source>
        <dbReference type="PROSITE" id="PS50887"/>
    </source>
</evidence>
<dbReference type="SMART" id="SM00052">
    <property type="entry name" value="EAL"/>
    <property type="match status" value="1"/>
</dbReference>
<dbReference type="SUPFAM" id="SSF141868">
    <property type="entry name" value="EAL domain-like"/>
    <property type="match status" value="1"/>
</dbReference>
<dbReference type="InterPro" id="IPR050706">
    <property type="entry name" value="Cyclic-di-GMP_PDE-like"/>
</dbReference>
<dbReference type="Gene3D" id="3.30.450.40">
    <property type="match status" value="1"/>
</dbReference>
<dbReference type="InterPro" id="IPR029016">
    <property type="entry name" value="GAF-like_dom_sf"/>
</dbReference>
<evidence type="ECO:0000259" key="2">
    <source>
        <dbReference type="PROSITE" id="PS50883"/>
    </source>
</evidence>
<feature type="domain" description="EAL" evidence="2">
    <location>
        <begin position="768"/>
        <end position="1022"/>
    </location>
</feature>
<dbReference type="PROSITE" id="PS50883">
    <property type="entry name" value="EAL"/>
    <property type="match status" value="1"/>
</dbReference>
<dbReference type="InterPro" id="IPR043128">
    <property type="entry name" value="Rev_trsase/Diguanyl_cyclase"/>
</dbReference>
<dbReference type="Pfam" id="PF08447">
    <property type="entry name" value="PAS_3"/>
    <property type="match status" value="1"/>
</dbReference>
<dbReference type="InterPro" id="IPR035919">
    <property type="entry name" value="EAL_sf"/>
</dbReference>
<reference evidence="4 5" key="1">
    <citation type="submission" date="2023-06" db="EMBL/GenBank/DDBJ databases">
        <title>Identification and characterization of horizontal gene transfer across gut microbiota members of farm animals based on homology search.</title>
        <authorList>
            <person name="Schwarzerova J."/>
            <person name="Nykrynova M."/>
            <person name="Jureckova K."/>
            <person name="Cejkova D."/>
            <person name="Rychlik I."/>
        </authorList>
    </citation>
    <scope>NUCLEOTIDE SEQUENCE [LARGE SCALE GENOMIC DNA]</scope>
    <source>
        <strain evidence="4 5">ET340</strain>
    </source>
</reference>